<comment type="caution">
    <text evidence="8">The sequence shown here is derived from an EMBL/GenBank/DDBJ whole genome shotgun (WGS) entry which is preliminary data.</text>
</comment>
<evidence type="ECO:0000256" key="1">
    <source>
        <dbReference type="ARBA" id="ARBA00009713"/>
    </source>
</evidence>
<feature type="compositionally biased region" description="Polar residues" evidence="4">
    <location>
        <begin position="1335"/>
        <end position="1348"/>
    </location>
</feature>
<feature type="region of interest" description="Disordered" evidence="4">
    <location>
        <begin position="223"/>
        <end position="268"/>
    </location>
</feature>
<dbReference type="Pfam" id="PF21720">
    <property type="entry name" value="MIOS_WD40"/>
    <property type="match status" value="2"/>
</dbReference>
<dbReference type="SMART" id="SM00320">
    <property type="entry name" value="WD40"/>
    <property type="match status" value="5"/>
</dbReference>
<evidence type="ECO:0000313" key="7">
    <source>
        <dbReference type="EMBL" id="KAE8944095.1"/>
    </source>
</evidence>
<evidence type="ECO:0000313" key="8">
    <source>
        <dbReference type="EMBL" id="KAE9322256.1"/>
    </source>
</evidence>
<feature type="domain" description="GATOR2 complex protein MIO zinc-ribbon like" evidence="5">
    <location>
        <begin position="1174"/>
        <end position="1220"/>
    </location>
</feature>
<feature type="compositionally biased region" description="Polar residues" evidence="4">
    <location>
        <begin position="633"/>
        <end position="647"/>
    </location>
</feature>
<feature type="compositionally biased region" description="Gly residues" evidence="4">
    <location>
        <begin position="248"/>
        <end position="263"/>
    </location>
</feature>
<name>A0A6A4EGS6_9STRA</name>
<feature type="compositionally biased region" description="Polar residues" evidence="4">
    <location>
        <begin position="881"/>
        <end position="891"/>
    </location>
</feature>
<sequence length="1384" mass="150088">MVYPRTGLYSGAGDTLTEPADLEQLRSSLPSGTVVHDKTIDIYSHLDFIWAYNANEFVYQDLLAQLATYEAIMSKRTVVEWSPHDASLFAVGADNLRLFEVTTSSGDYAADSPASSPTTQRKRAFRVVRINAKVQQLKSLQWYPFESKPLLIATGTGSGKVLLCDFEDPRARVMREFLPKYSRPCHAVAWNPSVPNQLAAGFEKVRSDFCTLVWDLNTSTAPTSGAGLTTSGSSSNVEALGDQEGSRKGGGGGRASVGVGAGGAADSKPVHELANSEATMALSWVPLQPTCLATGTGFKWLRVYDLRAKGSSPMSVVAHNKAVLGVVFDQHRPHMLATYSDAPQEPVKVWDIRQLESSSGPLLSLYQTSKNLAQVSWCPSKPGILVTASTEEKWVSLWDVTKQESGSSTLKKPFRRRYTSEPLTSFSWQHVDSPSRMQRANNVGKSSTAQKHQLTAAAFPNRLLTASVTGELGDISVHDAMPLSLSSHGAVTFGCGRLLFGGSVTGPGLGTSAVTRLALEEEISSGSRVEEDISNEMYKLAKQGYSIGLSKNLKLFNESTPRGRQLRNLWLWVDQVEALRRIRASRVEQSRSASNGLGNNAVNAMMTGPLRGWPVDPNTLVIAGVKNLLTVSGETPASASGSTATVQEDSREEEPVGIISVMKTDQVLGCQYFEGPGRRLGLLACNWDPDNGQGVSRATSAGVGGPGLDSASGRNMHRSNSSIWNPQKQYDDNAYFANRSWNENGRHELQNILNRCELEGNYARAAALAVFHGDLNAAVALLQKGATWLTQMQRLNVGVASPYSPDLLQLIAMSVAGYSSSIASAGGLSLWSNMTQQLLKRSEIMSQANPRYFHAMLSFLCAASSNSSANSSNMNAMRASQQPSRRPNTRRQWGSVDGLAAFGAARPASAGVYSAILNDITLPLSDRLAFACRYLQAEDLLAFVAQHEEESEQFGRLEGLIVTGINADGIRLLQTYLDRTGDIQTLALLAARIPSSYVAKAPPLEKWIQIYKDLLNQWQLFHERARFDVGRSQLEDLLNGFTSFLRDFNAEDLQAELLAPSTLSVPPQLFVRCNFCNASLSLASLLRLGGSHSSWLNRAKPKLTCCPTCRKPLPQCALCLLPFGSLNPYFELAHRRSRQTSDAVNTLVSSVAADSGGVLKEPKTGKNEYENLAQLSSIPFVEWFTWCQSCKHGGHAHHLADWFKSHSVCPVTDCNCHCQHLDLPIVGDDNQTEIIEHQRASAAALASQRAAASKGKKKQQQYQQQKQQEAKAPMRGVKKSFLDKQQQQVSQGSQSSQHSFSVSSTMGTNSTYRSFSSAQLRPSGTSGGYPPPFSLSGSNSVANLSSGVNPGAGSNMGGGAVSDGISLGNKLDQLEKDKSSYQYM</sequence>
<dbReference type="CDD" id="cd16691">
    <property type="entry name" value="mRING-H2-C3H3C2_Mio"/>
    <property type="match status" value="1"/>
</dbReference>
<dbReference type="Pfam" id="PF17034">
    <property type="entry name" value="zinc_ribbon_16"/>
    <property type="match status" value="1"/>
</dbReference>
<feature type="domain" description="MIOS-like alpha-solenoid" evidence="6">
    <location>
        <begin position="740"/>
        <end position="866"/>
    </location>
</feature>
<feature type="region of interest" description="Disordered" evidence="4">
    <location>
        <begin position="697"/>
        <end position="726"/>
    </location>
</feature>
<keyword evidence="2" id="KW-0853">WD repeat</keyword>
<feature type="compositionally biased region" description="Low complexity" evidence="4">
    <location>
        <begin position="223"/>
        <end position="235"/>
    </location>
</feature>
<evidence type="ECO:0000313" key="9">
    <source>
        <dbReference type="Proteomes" id="UP000429523"/>
    </source>
</evidence>
<evidence type="ECO:0000256" key="3">
    <source>
        <dbReference type="ARBA" id="ARBA00022737"/>
    </source>
</evidence>
<feature type="region of interest" description="Disordered" evidence="4">
    <location>
        <begin position="1249"/>
        <end position="1384"/>
    </location>
</feature>
<dbReference type="Proteomes" id="UP000429523">
    <property type="component" value="Unassembled WGS sequence"/>
</dbReference>
<dbReference type="Proteomes" id="UP000437068">
    <property type="component" value="Unassembled WGS sequence"/>
</dbReference>
<organism evidence="8 10">
    <name type="scientific">Phytophthora fragariae</name>
    <dbReference type="NCBI Taxonomy" id="53985"/>
    <lineage>
        <taxon>Eukaryota</taxon>
        <taxon>Sar</taxon>
        <taxon>Stramenopiles</taxon>
        <taxon>Oomycota</taxon>
        <taxon>Peronosporomycetes</taxon>
        <taxon>Peronosporales</taxon>
        <taxon>Peronosporaceae</taxon>
        <taxon>Phytophthora</taxon>
    </lineage>
</organism>
<evidence type="ECO:0000256" key="4">
    <source>
        <dbReference type="SAM" id="MobiDB-lite"/>
    </source>
</evidence>
<dbReference type="Pfam" id="PF21719">
    <property type="entry name" value="MIOS_a-sol"/>
    <property type="match status" value="1"/>
</dbReference>
<dbReference type="InterPro" id="IPR029058">
    <property type="entry name" value="AB_hydrolase_fold"/>
</dbReference>
<dbReference type="InterPro" id="IPR001680">
    <property type="entry name" value="WD40_rpt"/>
</dbReference>
<evidence type="ECO:0000313" key="10">
    <source>
        <dbReference type="Proteomes" id="UP000437068"/>
    </source>
</evidence>
<feature type="region of interest" description="Disordered" evidence="4">
    <location>
        <begin position="869"/>
        <end position="891"/>
    </location>
</feature>
<comment type="similarity">
    <text evidence="1">Belongs to the WD repeat mio family.</text>
</comment>
<dbReference type="PANTHER" id="PTHR16453:SF9">
    <property type="entry name" value="GATOR COMPLEX PROTEIN MIOS"/>
    <property type="match status" value="1"/>
</dbReference>
<feature type="compositionally biased region" description="Basic and acidic residues" evidence="4">
    <location>
        <begin position="1372"/>
        <end position="1384"/>
    </location>
</feature>
<dbReference type="Gene3D" id="3.40.50.1820">
    <property type="entry name" value="alpha/beta hydrolase"/>
    <property type="match status" value="1"/>
</dbReference>
<gene>
    <name evidence="8" type="ORF">PF001_g4501</name>
    <name evidence="7" type="ORF">PF009_g6230</name>
</gene>
<feature type="compositionally biased region" description="Low complexity" evidence="4">
    <location>
        <begin position="869"/>
        <end position="880"/>
    </location>
</feature>
<dbReference type="Gene3D" id="2.130.10.10">
    <property type="entry name" value="YVTN repeat-like/Quinoprotein amine dehydrogenase"/>
    <property type="match status" value="2"/>
</dbReference>
<dbReference type="PANTHER" id="PTHR16453">
    <property type="entry name" value="WD40 DOMAIN-CONTAINING PROTEIN MIO FAMILY MEMBER"/>
    <property type="match status" value="1"/>
</dbReference>
<dbReference type="InterPro" id="IPR015943">
    <property type="entry name" value="WD40/YVTN_repeat-like_dom_sf"/>
</dbReference>
<feature type="compositionally biased region" description="Polar residues" evidence="4">
    <location>
        <begin position="1305"/>
        <end position="1324"/>
    </location>
</feature>
<accession>A0A6A4EGS6</accession>
<dbReference type="InterPro" id="IPR031488">
    <property type="entry name" value="Zn_ribbon_mio"/>
</dbReference>
<reference evidence="9 10" key="1">
    <citation type="submission" date="2018-08" db="EMBL/GenBank/DDBJ databases">
        <title>Genomic investigation of the strawberry pathogen Phytophthora fragariae indicates pathogenicity is determined by transcriptional variation in three key races.</title>
        <authorList>
            <person name="Adams T.M."/>
            <person name="Armitage A.D."/>
            <person name="Sobczyk M.K."/>
            <person name="Bates H.J."/>
            <person name="Dunwell J.M."/>
            <person name="Nellist C.F."/>
            <person name="Harrison R.J."/>
        </authorList>
    </citation>
    <scope>NUCLEOTIDE SEQUENCE [LARGE SCALE GENOMIC DNA]</scope>
    <source>
        <strain evidence="8 10">A4</strain>
        <strain evidence="7 9">NOV-9</strain>
    </source>
</reference>
<evidence type="ECO:0000256" key="2">
    <source>
        <dbReference type="ARBA" id="ARBA00022574"/>
    </source>
</evidence>
<feature type="region of interest" description="Disordered" evidence="4">
    <location>
        <begin position="633"/>
        <end position="653"/>
    </location>
</feature>
<proteinExistence type="inferred from homology"/>
<evidence type="ECO:0000259" key="5">
    <source>
        <dbReference type="Pfam" id="PF17034"/>
    </source>
</evidence>
<dbReference type="EMBL" id="QXGF01000221">
    <property type="protein sequence ID" value="KAE8944095.1"/>
    <property type="molecule type" value="Genomic_DNA"/>
</dbReference>
<dbReference type="InterPro" id="IPR037593">
    <property type="entry name" value="MIOS/Sea4"/>
</dbReference>
<evidence type="ECO:0000259" key="6">
    <source>
        <dbReference type="Pfam" id="PF21719"/>
    </source>
</evidence>
<dbReference type="InterPro" id="IPR049092">
    <property type="entry name" value="MIOS_a-sol"/>
</dbReference>
<feature type="compositionally biased region" description="Low complexity" evidence="4">
    <location>
        <begin position="1285"/>
        <end position="1304"/>
    </location>
</feature>
<dbReference type="GO" id="GO:0005737">
    <property type="term" value="C:cytoplasm"/>
    <property type="evidence" value="ECO:0007669"/>
    <property type="project" value="TreeGrafter"/>
</dbReference>
<dbReference type="SUPFAM" id="SSF50978">
    <property type="entry name" value="WD40 repeat-like"/>
    <property type="match status" value="1"/>
</dbReference>
<protein>
    <submittedName>
        <fullName evidence="8">Uncharacterized protein</fullName>
    </submittedName>
</protein>
<keyword evidence="3" id="KW-0677">Repeat</keyword>
<dbReference type="EMBL" id="QXGE01000156">
    <property type="protein sequence ID" value="KAE9322256.1"/>
    <property type="molecule type" value="Genomic_DNA"/>
</dbReference>
<feature type="compositionally biased region" description="Low complexity" evidence="4">
    <location>
        <begin position="1260"/>
        <end position="1271"/>
    </location>
</feature>
<dbReference type="InterPro" id="IPR036322">
    <property type="entry name" value="WD40_repeat_dom_sf"/>
</dbReference>